<dbReference type="AlphaFoldDB" id="A0A0N4ZH47"/>
<dbReference type="STRING" id="131310.A0A0N4ZH47"/>
<name>A0A0N4ZH47_PARTI</name>
<dbReference type="Proteomes" id="UP000038045">
    <property type="component" value="Unplaced"/>
</dbReference>
<sequence>MENSSFVDDMKCGIIQKKDVPKNISEINNKNNEKFQIVRPQTTCIGCEKHAELMCWPCQYLFYQPLVNLYNKMLIENEKLQKDVSEKIKKRMEIGSKISLTELNISELEKKIKEKKYSIHLLGRKKKYLEEVIDKKVRKIKDLKEKNNYANEYKLDLIKRVTKHEKQYNNSIRNISRKKCEKIICLLNNIIPITKTQRYIELPVKSDSVVKMIKEAANDVLPLDYRALLTNNEKIAYDIYQICGCEIPELEKYKNLKVQIKNGVYSMNLEFKKQLAALNYLILITETLVPLLNVILPLQITLRTVVDCDLWDIENFEGTWVKLNFIITLICLQASMPQERIHFLKPMKNLVELKVYCNECIKSNNLILYPQPFSGKLKEKYCDLFARNKKFTEEFADDWDLI</sequence>
<evidence type="ECO:0000313" key="1">
    <source>
        <dbReference type="Proteomes" id="UP000038045"/>
    </source>
</evidence>
<organism evidence="1 2">
    <name type="scientific">Parastrongyloides trichosuri</name>
    <name type="common">Possum-specific nematode worm</name>
    <dbReference type="NCBI Taxonomy" id="131310"/>
    <lineage>
        <taxon>Eukaryota</taxon>
        <taxon>Metazoa</taxon>
        <taxon>Ecdysozoa</taxon>
        <taxon>Nematoda</taxon>
        <taxon>Chromadorea</taxon>
        <taxon>Rhabditida</taxon>
        <taxon>Tylenchina</taxon>
        <taxon>Panagrolaimomorpha</taxon>
        <taxon>Strongyloidoidea</taxon>
        <taxon>Strongyloididae</taxon>
        <taxon>Parastrongyloides</taxon>
    </lineage>
</organism>
<reference evidence="2" key="1">
    <citation type="submission" date="2017-02" db="UniProtKB">
        <authorList>
            <consortium name="WormBaseParasite"/>
        </authorList>
    </citation>
    <scope>IDENTIFICATION</scope>
</reference>
<protein>
    <submittedName>
        <fullName evidence="2">Autophagy-related protein 14</fullName>
    </submittedName>
</protein>
<accession>A0A0N4ZH47</accession>
<dbReference type="WBParaSite" id="PTRK_0000721100.1">
    <property type="protein sequence ID" value="PTRK_0000721100.1"/>
    <property type="gene ID" value="PTRK_0000721100"/>
</dbReference>
<keyword evidence="1" id="KW-1185">Reference proteome</keyword>
<evidence type="ECO:0000313" key="2">
    <source>
        <dbReference type="WBParaSite" id="PTRK_0000721100.1"/>
    </source>
</evidence>
<proteinExistence type="predicted"/>